<reference evidence="1 2" key="1">
    <citation type="submission" date="2021-05" db="EMBL/GenBank/DDBJ databases">
        <title>A Polyphasic approach of four new species of the genus Ohtaekwangia: Ohtaekwangia histidinii sp. nov., Ohtaekwangia cretensis sp. nov., Ohtaekwangia indiensis sp. nov., Ohtaekwangia reichenbachii sp. nov. from diverse environment.</title>
        <authorList>
            <person name="Octaviana S."/>
        </authorList>
    </citation>
    <scope>NUCLEOTIDE SEQUENCE [LARGE SCALE GENOMIC DNA]</scope>
    <source>
        <strain evidence="1 2">PWU37</strain>
    </source>
</reference>
<dbReference type="SUPFAM" id="SSF56281">
    <property type="entry name" value="Metallo-hydrolase/oxidoreductase"/>
    <property type="match status" value="1"/>
</dbReference>
<dbReference type="InterPro" id="IPR052159">
    <property type="entry name" value="Competence_DNA_uptake"/>
</dbReference>
<dbReference type="EMBL" id="JAHESC010000050">
    <property type="protein sequence ID" value="MBT1689872.1"/>
    <property type="molecule type" value="Genomic_DNA"/>
</dbReference>
<dbReference type="Proteomes" id="UP001319180">
    <property type="component" value="Unassembled WGS sequence"/>
</dbReference>
<comment type="caution">
    <text evidence="1">The sequence shown here is derived from an EMBL/GenBank/DDBJ whole genome shotgun (WGS) entry which is preliminary data.</text>
</comment>
<gene>
    <name evidence="1" type="ORF">KK078_25140</name>
</gene>
<dbReference type="AlphaFoldDB" id="A0AAP2GFT8"/>
<keyword evidence="2" id="KW-1185">Reference proteome</keyword>
<sequence>MNYITFNDVSAGDSIVVQFGEKEERKIGLIDFGVRYPKRTGIFDGARRVNPSKQFLEDHEVKEIEFLVISHPHSDHYEGLAEVLEYCEAENIKIKLLVNPFYPLPQSYFLYNKSLGKIISAFRNSVYINKIIPGANGRHNNSELGELLALIDRVCEQKLVELRNSIPINWEIKISDDISFKVLSPNYQEFQRFQRKTTGFWSLFGLLKRYDSGDLINSLSIVQIIRIKDSVILLTADAPISVLKRVLEEQKEVISNSQFLLIQIPHHGSGAAAYFEAQAWSDIVNQSTKMAIVSNGIHGGYTHPHVNVIRHIDGCQFAVFSTNHVFGILDVFGESHTANTKGVQKFKFDGASIAKS</sequence>
<name>A0AAP2GFT8_9BACT</name>
<accession>A0AAP2GFT8</accession>
<organism evidence="1 2">
    <name type="scientific">Dawidia soli</name>
    <dbReference type="NCBI Taxonomy" id="2782352"/>
    <lineage>
        <taxon>Bacteria</taxon>
        <taxon>Pseudomonadati</taxon>
        <taxon>Bacteroidota</taxon>
        <taxon>Cytophagia</taxon>
        <taxon>Cytophagales</taxon>
        <taxon>Chryseotaleaceae</taxon>
        <taxon>Dawidia</taxon>
    </lineage>
</organism>
<dbReference type="InterPro" id="IPR036866">
    <property type="entry name" value="RibonucZ/Hydroxyglut_hydro"/>
</dbReference>
<evidence type="ECO:0000313" key="2">
    <source>
        <dbReference type="Proteomes" id="UP001319180"/>
    </source>
</evidence>
<dbReference type="PANTHER" id="PTHR30619:SF1">
    <property type="entry name" value="RECOMBINATION PROTEIN 2"/>
    <property type="match status" value="1"/>
</dbReference>
<dbReference type="Gene3D" id="3.60.15.10">
    <property type="entry name" value="Ribonuclease Z/Hydroxyacylglutathione hydrolase-like"/>
    <property type="match status" value="1"/>
</dbReference>
<proteinExistence type="predicted"/>
<protein>
    <recommendedName>
        <fullName evidence="3">Metallo-beta-lactamase domain-containing protein</fullName>
    </recommendedName>
</protein>
<evidence type="ECO:0008006" key="3">
    <source>
        <dbReference type="Google" id="ProtNLM"/>
    </source>
</evidence>
<evidence type="ECO:0000313" key="1">
    <source>
        <dbReference type="EMBL" id="MBT1689872.1"/>
    </source>
</evidence>
<dbReference type="RefSeq" id="WP_254093094.1">
    <property type="nucleotide sequence ID" value="NZ_JAHESC010000050.1"/>
</dbReference>
<dbReference type="PANTHER" id="PTHR30619">
    <property type="entry name" value="DNA INTERNALIZATION/COMPETENCE PROTEIN COMEC/REC2"/>
    <property type="match status" value="1"/>
</dbReference>